<name>A0A814LEQ8_ADIRI</name>
<reference evidence="8" key="1">
    <citation type="submission" date="2021-02" db="EMBL/GenBank/DDBJ databases">
        <authorList>
            <person name="Nowell W R."/>
        </authorList>
    </citation>
    <scope>NUCLEOTIDE SEQUENCE</scope>
</reference>
<evidence type="ECO:0000256" key="2">
    <source>
        <dbReference type="ARBA" id="ARBA00022771"/>
    </source>
</evidence>
<dbReference type="CDD" id="cd19757">
    <property type="entry name" value="Bbox1"/>
    <property type="match status" value="1"/>
</dbReference>
<dbReference type="PROSITE" id="PS00518">
    <property type="entry name" value="ZF_RING_1"/>
    <property type="match status" value="1"/>
</dbReference>
<evidence type="ECO:0000256" key="1">
    <source>
        <dbReference type="ARBA" id="ARBA00022723"/>
    </source>
</evidence>
<evidence type="ECO:0000259" key="7">
    <source>
        <dbReference type="PROSITE" id="PS50119"/>
    </source>
</evidence>
<dbReference type="EMBL" id="CAJNOR010001303">
    <property type="protein sequence ID" value="CAF1117402.1"/>
    <property type="molecule type" value="Genomic_DNA"/>
</dbReference>
<dbReference type="Proteomes" id="UP000663828">
    <property type="component" value="Unassembled WGS sequence"/>
</dbReference>
<keyword evidence="1" id="KW-0479">Metal-binding</keyword>
<evidence type="ECO:0000259" key="6">
    <source>
        <dbReference type="PROSITE" id="PS50089"/>
    </source>
</evidence>
<dbReference type="Gene3D" id="4.10.830.40">
    <property type="match status" value="1"/>
</dbReference>
<dbReference type="Gene3D" id="3.30.40.10">
    <property type="entry name" value="Zinc/RING finger domain, C3HC4 (zinc finger)"/>
    <property type="match status" value="1"/>
</dbReference>
<dbReference type="InterPro" id="IPR000315">
    <property type="entry name" value="Znf_B-box"/>
</dbReference>
<evidence type="ECO:0000313" key="10">
    <source>
        <dbReference type="Proteomes" id="UP000663828"/>
    </source>
</evidence>
<accession>A0A814LEQ8</accession>
<proteinExistence type="predicted"/>
<keyword evidence="3" id="KW-0862">Zinc</keyword>
<dbReference type="PROSITE" id="PS50089">
    <property type="entry name" value="ZF_RING_2"/>
    <property type="match status" value="1"/>
</dbReference>
<dbReference type="SUPFAM" id="SSF57845">
    <property type="entry name" value="B-box zinc-binding domain"/>
    <property type="match status" value="1"/>
</dbReference>
<evidence type="ECO:0000256" key="4">
    <source>
        <dbReference type="PROSITE-ProRule" id="PRU00024"/>
    </source>
</evidence>
<dbReference type="GO" id="GO:0061630">
    <property type="term" value="F:ubiquitin protein ligase activity"/>
    <property type="evidence" value="ECO:0007669"/>
    <property type="project" value="TreeGrafter"/>
</dbReference>
<feature type="domain" description="B box-type" evidence="7">
    <location>
        <begin position="142"/>
        <end position="183"/>
    </location>
</feature>
<dbReference type="Pfam" id="PF00643">
    <property type="entry name" value="zf-B_box"/>
    <property type="match status" value="2"/>
</dbReference>
<comment type="caution">
    <text evidence="8">The sequence shown here is derived from an EMBL/GenBank/DDBJ whole genome shotgun (WGS) entry which is preliminary data.</text>
</comment>
<feature type="coiled-coil region" evidence="5">
    <location>
        <begin position="194"/>
        <end position="221"/>
    </location>
</feature>
<dbReference type="InterPro" id="IPR013083">
    <property type="entry name" value="Znf_RING/FYVE/PHD"/>
</dbReference>
<dbReference type="InterPro" id="IPR001841">
    <property type="entry name" value="Znf_RING"/>
</dbReference>
<dbReference type="SMART" id="SM00184">
    <property type="entry name" value="RING"/>
    <property type="match status" value="1"/>
</dbReference>
<dbReference type="Pfam" id="PF13445">
    <property type="entry name" value="zf-RING_UBOX"/>
    <property type="match status" value="1"/>
</dbReference>
<evidence type="ECO:0000256" key="5">
    <source>
        <dbReference type="SAM" id="Coils"/>
    </source>
</evidence>
<dbReference type="AlphaFoldDB" id="A0A814LEQ8"/>
<dbReference type="OrthoDB" id="342730at2759"/>
<dbReference type="InterPro" id="IPR017907">
    <property type="entry name" value="Znf_RING_CS"/>
</dbReference>
<dbReference type="GO" id="GO:0008270">
    <property type="term" value="F:zinc ion binding"/>
    <property type="evidence" value="ECO:0007669"/>
    <property type="project" value="UniProtKB-KW"/>
</dbReference>
<keyword evidence="10" id="KW-1185">Reference proteome</keyword>
<dbReference type="Gene3D" id="3.30.160.60">
    <property type="entry name" value="Classic Zinc Finger"/>
    <property type="match status" value="1"/>
</dbReference>
<sequence length="520" mass="59475">MATSNNNFDAEQLEILVNCAICLNHYKDPRILPCSHTFCYQCIQQAVTRGRFACPFRDDLTINQNEIDALPLNRVVKDMVDFVNSTNQTRKQESANLCQNCSKASAVNWCEQCAFDYCASCTQSVHSIKALQSHTIIPSSNKSMAFCLEHPDEKFRYWCSQCETLVCRDCSLLKHKDHILLSMNEAAAGRKVELDATIRELAEMKQNLIRLSDETQRIIRQQNEMIRFEKRAIDDAFNYLQRLLDERRATLTNSLDNQQTQTMRILTQQQMKIDEHLKLAIVQETCARKVSDSSNPIEILQSQSNLLQNHLNFIEQYQKLDEGCTIKQYTFKTDAKTQKCFAETISTYGYIEKKDQIVKRNDTPSSSTPIDLSKPNGTSALTGRETNWVRGYKLSLKKPVKLHAIRVKSDYRGPHIGFVVNEADKVVHHMTIHSFDTNMKWVTIPINGDVADNYSVFVWASSGNGSYTYKEGDTQFRVINHNCSVKSVAIQCVTKITNDLLLAVIDNRFSIDMIVDIEEK</sequence>
<dbReference type="SMART" id="SM00336">
    <property type="entry name" value="BBOX"/>
    <property type="match status" value="2"/>
</dbReference>
<evidence type="ECO:0000313" key="11">
    <source>
        <dbReference type="Proteomes" id="UP000663852"/>
    </source>
</evidence>
<feature type="domain" description="B box-type" evidence="7">
    <location>
        <begin position="93"/>
        <end position="139"/>
    </location>
</feature>
<dbReference type="SUPFAM" id="SSF57850">
    <property type="entry name" value="RING/U-box"/>
    <property type="match status" value="1"/>
</dbReference>
<dbReference type="PROSITE" id="PS50119">
    <property type="entry name" value="ZF_BBOX"/>
    <property type="match status" value="2"/>
</dbReference>
<gene>
    <name evidence="8" type="ORF">EDS130_LOCUS18085</name>
    <name evidence="9" type="ORF">XAT740_LOCUS19192</name>
</gene>
<dbReference type="EMBL" id="CAJNOJ010000083">
    <property type="protein sequence ID" value="CAF1064205.1"/>
    <property type="molecule type" value="Genomic_DNA"/>
</dbReference>
<dbReference type="InterPro" id="IPR027370">
    <property type="entry name" value="Znf-RING_euk"/>
</dbReference>
<evidence type="ECO:0000256" key="3">
    <source>
        <dbReference type="ARBA" id="ARBA00022833"/>
    </source>
</evidence>
<dbReference type="PANTHER" id="PTHR25462:SF296">
    <property type="entry name" value="MEIOTIC P26, ISOFORM F"/>
    <property type="match status" value="1"/>
</dbReference>
<dbReference type="InterPro" id="IPR047153">
    <property type="entry name" value="TRIM45/56/19-like"/>
</dbReference>
<keyword evidence="5" id="KW-0175">Coiled coil</keyword>
<evidence type="ECO:0000313" key="8">
    <source>
        <dbReference type="EMBL" id="CAF1064205.1"/>
    </source>
</evidence>
<protein>
    <submittedName>
        <fullName evidence="8">Uncharacterized protein</fullName>
    </submittedName>
</protein>
<feature type="domain" description="RING-type" evidence="6">
    <location>
        <begin position="19"/>
        <end position="55"/>
    </location>
</feature>
<dbReference type="PANTHER" id="PTHR25462">
    <property type="entry name" value="BONUS, ISOFORM C-RELATED"/>
    <property type="match status" value="1"/>
</dbReference>
<evidence type="ECO:0000313" key="9">
    <source>
        <dbReference type="EMBL" id="CAF1117402.1"/>
    </source>
</evidence>
<keyword evidence="2 4" id="KW-0863">Zinc-finger</keyword>
<organism evidence="8 11">
    <name type="scientific">Adineta ricciae</name>
    <name type="common">Rotifer</name>
    <dbReference type="NCBI Taxonomy" id="249248"/>
    <lineage>
        <taxon>Eukaryota</taxon>
        <taxon>Metazoa</taxon>
        <taxon>Spiralia</taxon>
        <taxon>Gnathifera</taxon>
        <taxon>Rotifera</taxon>
        <taxon>Eurotatoria</taxon>
        <taxon>Bdelloidea</taxon>
        <taxon>Adinetida</taxon>
        <taxon>Adinetidae</taxon>
        <taxon>Adineta</taxon>
    </lineage>
</organism>
<dbReference type="Proteomes" id="UP000663852">
    <property type="component" value="Unassembled WGS sequence"/>
</dbReference>